<keyword evidence="5" id="KW-1185">Reference proteome</keyword>
<comment type="caution">
    <text evidence="4">The sequence shown here is derived from an EMBL/GenBank/DDBJ whole genome shotgun (WGS) entry which is preliminary data.</text>
</comment>
<dbReference type="OrthoDB" id="2562493at2759"/>
<dbReference type="InterPro" id="IPR045339">
    <property type="entry name" value="DUF6534"/>
</dbReference>
<dbReference type="PANTHER" id="PTHR40465">
    <property type="entry name" value="CHROMOSOME 1, WHOLE GENOME SHOTGUN SEQUENCE"/>
    <property type="match status" value="1"/>
</dbReference>
<feature type="transmembrane region" description="Helical" evidence="2">
    <location>
        <begin position="53"/>
        <end position="76"/>
    </location>
</feature>
<evidence type="ECO:0000313" key="5">
    <source>
        <dbReference type="Proteomes" id="UP000757232"/>
    </source>
</evidence>
<dbReference type="EMBL" id="LNZH02000215">
    <property type="protein sequence ID" value="OCB84523.1"/>
    <property type="molecule type" value="Genomic_DNA"/>
</dbReference>
<evidence type="ECO:0000256" key="2">
    <source>
        <dbReference type="SAM" id="Phobius"/>
    </source>
</evidence>
<accession>A0A9Q5HR88</accession>
<feature type="transmembrane region" description="Helical" evidence="2">
    <location>
        <begin position="18"/>
        <end position="41"/>
    </location>
</feature>
<dbReference type="AlphaFoldDB" id="A0A9Q5HR88"/>
<name>A0A9Q5HR88_SANBA</name>
<evidence type="ECO:0000256" key="1">
    <source>
        <dbReference type="SAM" id="MobiDB-lite"/>
    </source>
</evidence>
<feature type="transmembrane region" description="Helical" evidence="2">
    <location>
        <begin position="91"/>
        <end position="110"/>
    </location>
</feature>
<feature type="compositionally biased region" description="Low complexity" evidence="1">
    <location>
        <begin position="310"/>
        <end position="321"/>
    </location>
</feature>
<feature type="transmembrane region" description="Helical" evidence="2">
    <location>
        <begin position="204"/>
        <end position="223"/>
    </location>
</feature>
<protein>
    <recommendedName>
        <fullName evidence="3">DUF6534 domain-containing protein</fullName>
    </recommendedName>
</protein>
<keyword evidence="2" id="KW-0812">Transmembrane</keyword>
<feature type="region of interest" description="Disordered" evidence="1">
    <location>
        <begin position="310"/>
        <end position="331"/>
    </location>
</feature>
<feature type="transmembrane region" description="Helical" evidence="2">
    <location>
        <begin position="122"/>
        <end position="144"/>
    </location>
</feature>
<organism evidence="4 5">
    <name type="scientific">Sanghuangporus baumii</name>
    <name type="common">Phellinus baumii</name>
    <dbReference type="NCBI Taxonomy" id="108892"/>
    <lineage>
        <taxon>Eukaryota</taxon>
        <taxon>Fungi</taxon>
        <taxon>Dikarya</taxon>
        <taxon>Basidiomycota</taxon>
        <taxon>Agaricomycotina</taxon>
        <taxon>Agaricomycetes</taxon>
        <taxon>Hymenochaetales</taxon>
        <taxon>Hymenochaetaceae</taxon>
        <taxon>Sanghuangporus</taxon>
    </lineage>
</organism>
<feature type="transmembrane region" description="Helical" evidence="2">
    <location>
        <begin position="164"/>
        <end position="184"/>
    </location>
</feature>
<sequence>MSEAATAEVNYNLVVGPLLIGTVVNAFVFGVCFLQILDYFAAGYKDDWKLVTLLVWVTIIDVYQTISTILLTWYYVVDNFANVAALATGPWTYASLPIFSTLASVPIQHFMAWRIMRFSKQAWLFVFISILSLGQGALACASATMGLLSPSIASHVKIIPVADAWLATSVACDLSITLLLLYYLNRSRTGFKKTDSIILRLSRITVEAALPVSLLCILDLVFLTTMPDYNLHFMCAMPVGRLYTNTLLTTLNARESLRKTMESSVHNSYQLGSRNLTGRITGGRATEVHINVEQDVQLDQMKSIPTFSQSGEEFYSSSPSSMATDDKRNFA</sequence>
<keyword evidence="2" id="KW-0472">Membrane</keyword>
<feature type="domain" description="DUF6534" evidence="3">
    <location>
        <begin position="169"/>
        <end position="256"/>
    </location>
</feature>
<gene>
    <name evidence="4" type="ORF">A7U60_g8509</name>
</gene>
<reference evidence="4" key="1">
    <citation type="submission" date="2016-06" db="EMBL/GenBank/DDBJ databases">
        <title>Draft Genome sequence of the fungus Inonotus baumii.</title>
        <authorList>
            <person name="Zhu H."/>
            <person name="Lin W."/>
        </authorList>
    </citation>
    <scope>NUCLEOTIDE SEQUENCE</scope>
    <source>
        <strain evidence="4">821</strain>
    </source>
</reference>
<evidence type="ECO:0000313" key="4">
    <source>
        <dbReference type="EMBL" id="OCB84523.1"/>
    </source>
</evidence>
<evidence type="ECO:0000259" key="3">
    <source>
        <dbReference type="Pfam" id="PF20152"/>
    </source>
</evidence>
<dbReference type="Pfam" id="PF20152">
    <property type="entry name" value="DUF6534"/>
    <property type="match status" value="1"/>
</dbReference>
<dbReference type="Proteomes" id="UP000757232">
    <property type="component" value="Unassembled WGS sequence"/>
</dbReference>
<proteinExistence type="predicted"/>
<dbReference type="PANTHER" id="PTHR40465:SF1">
    <property type="entry name" value="DUF6534 DOMAIN-CONTAINING PROTEIN"/>
    <property type="match status" value="1"/>
</dbReference>
<keyword evidence="2" id="KW-1133">Transmembrane helix</keyword>